<keyword evidence="1" id="KW-0472">Membrane</keyword>
<dbReference type="EMBL" id="RAPE01000001">
    <property type="protein sequence ID" value="RKF16382.1"/>
    <property type="molecule type" value="Genomic_DNA"/>
</dbReference>
<protein>
    <submittedName>
        <fullName evidence="3">DMT family transporter</fullName>
    </submittedName>
</protein>
<dbReference type="InterPro" id="IPR037185">
    <property type="entry name" value="EmrE-like"/>
</dbReference>
<dbReference type="GO" id="GO:0016020">
    <property type="term" value="C:membrane"/>
    <property type="evidence" value="ECO:0007669"/>
    <property type="project" value="InterPro"/>
</dbReference>
<gene>
    <name evidence="3" type="ORF">D6850_02150</name>
</gene>
<reference evidence="3 4" key="1">
    <citation type="submission" date="2018-09" db="EMBL/GenBank/DDBJ databases">
        <title>Roseovarius spongiae sp. nov., isolated from a marine sponge.</title>
        <authorList>
            <person name="Zhuang L."/>
            <person name="Luo L."/>
        </authorList>
    </citation>
    <scope>NUCLEOTIDE SEQUENCE [LARGE SCALE GENOMIC DNA]</scope>
    <source>
        <strain evidence="3 4">HN-E21</strain>
    </source>
</reference>
<evidence type="ECO:0000313" key="3">
    <source>
        <dbReference type="EMBL" id="RKF16382.1"/>
    </source>
</evidence>
<evidence type="ECO:0000259" key="2">
    <source>
        <dbReference type="Pfam" id="PF00892"/>
    </source>
</evidence>
<dbReference type="Proteomes" id="UP000281128">
    <property type="component" value="Unassembled WGS sequence"/>
</dbReference>
<feature type="transmembrane region" description="Helical" evidence="1">
    <location>
        <begin position="253"/>
        <end position="276"/>
    </location>
</feature>
<feature type="transmembrane region" description="Helical" evidence="1">
    <location>
        <begin position="226"/>
        <end position="247"/>
    </location>
</feature>
<name>A0A3A8BAU4_9RHOB</name>
<dbReference type="OrthoDB" id="5243804at2"/>
<dbReference type="RefSeq" id="WP_121163417.1">
    <property type="nucleotide sequence ID" value="NZ_RAPE01000001.1"/>
</dbReference>
<accession>A0A3A8BAU4</accession>
<keyword evidence="1" id="KW-0812">Transmembrane</keyword>
<keyword evidence="1" id="KW-1133">Transmembrane helix</keyword>
<feature type="transmembrane region" description="Helical" evidence="1">
    <location>
        <begin position="283"/>
        <end position="300"/>
    </location>
</feature>
<sequence>MDAWIILSIAAAGFQTLRFMLQKTLSMGALSAMGATYARFAYAMPLAAVLAAAYLLWSGADFPASSVRFWLFALSGGLAQILATWCVVALFARRNFAVGITFKKTEVVQTALVGLIVLGDRIGAPGMGAIILGLAGVLILSDMPGGDGAPWRRRILNPAAGLGLLSGAFFAISAVGYRGATLEIASNDPLARALVTLAAVTAAQTCAMTVWLAWRDRGELVRVLAARRTAIWMGITGLGGSLCWFTAFTLQSAAYVFAVGQVEVIFSLAASVLFFGERISAREALGIALITLSVVIVAIVP</sequence>
<feature type="transmembrane region" description="Helical" evidence="1">
    <location>
        <begin position="37"/>
        <end position="57"/>
    </location>
</feature>
<evidence type="ECO:0000256" key="1">
    <source>
        <dbReference type="SAM" id="Phobius"/>
    </source>
</evidence>
<evidence type="ECO:0000313" key="4">
    <source>
        <dbReference type="Proteomes" id="UP000281128"/>
    </source>
</evidence>
<keyword evidence="4" id="KW-1185">Reference proteome</keyword>
<feature type="transmembrane region" description="Helical" evidence="1">
    <location>
        <begin position="155"/>
        <end position="177"/>
    </location>
</feature>
<dbReference type="Gene3D" id="1.10.3730.20">
    <property type="match status" value="1"/>
</dbReference>
<dbReference type="Pfam" id="PF00892">
    <property type="entry name" value="EamA"/>
    <property type="match status" value="1"/>
</dbReference>
<feature type="transmembrane region" description="Helical" evidence="1">
    <location>
        <begin position="122"/>
        <end position="143"/>
    </location>
</feature>
<feature type="domain" description="EamA" evidence="2">
    <location>
        <begin position="161"/>
        <end position="298"/>
    </location>
</feature>
<dbReference type="AlphaFoldDB" id="A0A3A8BAU4"/>
<dbReference type="SUPFAM" id="SSF103481">
    <property type="entry name" value="Multidrug resistance efflux transporter EmrE"/>
    <property type="match status" value="2"/>
</dbReference>
<proteinExistence type="predicted"/>
<dbReference type="InterPro" id="IPR000620">
    <property type="entry name" value="EamA_dom"/>
</dbReference>
<feature type="transmembrane region" description="Helical" evidence="1">
    <location>
        <begin position="69"/>
        <end position="92"/>
    </location>
</feature>
<organism evidence="3 4">
    <name type="scientific">Roseovarius spongiae</name>
    <dbReference type="NCBI Taxonomy" id="2320272"/>
    <lineage>
        <taxon>Bacteria</taxon>
        <taxon>Pseudomonadati</taxon>
        <taxon>Pseudomonadota</taxon>
        <taxon>Alphaproteobacteria</taxon>
        <taxon>Rhodobacterales</taxon>
        <taxon>Roseobacteraceae</taxon>
        <taxon>Roseovarius</taxon>
    </lineage>
</organism>
<comment type="caution">
    <text evidence="3">The sequence shown here is derived from an EMBL/GenBank/DDBJ whole genome shotgun (WGS) entry which is preliminary data.</text>
</comment>
<feature type="transmembrane region" description="Helical" evidence="1">
    <location>
        <begin position="189"/>
        <end position="214"/>
    </location>
</feature>